<accession>A0A1V0SGS1</accession>
<protein>
    <submittedName>
        <fullName evidence="2">Uncharacterized protein</fullName>
    </submittedName>
</protein>
<feature type="transmembrane region" description="Helical" evidence="1">
    <location>
        <begin position="84"/>
        <end position="102"/>
    </location>
</feature>
<evidence type="ECO:0000313" key="2">
    <source>
        <dbReference type="EMBL" id="ARF10871.1"/>
    </source>
</evidence>
<proteinExistence type="predicted"/>
<organism evidence="2">
    <name type="scientific">Hokovirus HKV1</name>
    <dbReference type="NCBI Taxonomy" id="1977638"/>
    <lineage>
        <taxon>Viruses</taxon>
        <taxon>Varidnaviria</taxon>
        <taxon>Bamfordvirae</taxon>
        <taxon>Nucleocytoviricota</taxon>
        <taxon>Megaviricetes</taxon>
        <taxon>Imitervirales</taxon>
        <taxon>Mimiviridae</taxon>
        <taxon>Klosneuvirinae</taxon>
        <taxon>Hokovirus</taxon>
    </lineage>
</organism>
<keyword evidence="1" id="KW-0472">Membrane</keyword>
<keyword evidence="1" id="KW-0812">Transmembrane</keyword>
<feature type="transmembrane region" description="Helical" evidence="1">
    <location>
        <begin position="129"/>
        <end position="144"/>
    </location>
</feature>
<reference evidence="2" key="1">
    <citation type="journal article" date="2017" name="Science">
        <title>Giant viruses with an expanded complement of translation system components.</title>
        <authorList>
            <person name="Schulz F."/>
            <person name="Yutin N."/>
            <person name="Ivanova N.N."/>
            <person name="Ortega D.R."/>
            <person name="Lee T.K."/>
            <person name="Vierheilig J."/>
            <person name="Daims H."/>
            <person name="Horn M."/>
            <person name="Wagner M."/>
            <person name="Jensen G.J."/>
            <person name="Kyrpides N.C."/>
            <person name="Koonin E.V."/>
            <person name="Woyke T."/>
        </authorList>
    </citation>
    <scope>NUCLEOTIDE SEQUENCE</scope>
    <source>
        <strain evidence="2">HKV1</strain>
    </source>
</reference>
<sequence length="145" mass="17387">MLINKITNVNFNNCDISIISLTFLFYLIFEYNKQNTDLDNIRNIALFYSILLLFSDNDMFRCLINVFCVLVIVIFLNMLDKDKIILMLVLMFFLFLIDMYMIRQICCKMHDPSLTPTLIKNQRKCKKEYRNYMTSIFVIIMMLII</sequence>
<evidence type="ECO:0000256" key="1">
    <source>
        <dbReference type="SAM" id="Phobius"/>
    </source>
</evidence>
<feature type="transmembrane region" description="Helical" evidence="1">
    <location>
        <begin position="40"/>
        <end position="55"/>
    </location>
</feature>
<gene>
    <name evidence="2" type="ORF">Hokovirus_3_144</name>
</gene>
<name>A0A1V0SGS1_9VIRU</name>
<dbReference type="EMBL" id="KY684105">
    <property type="protein sequence ID" value="ARF10871.1"/>
    <property type="molecule type" value="Genomic_DNA"/>
</dbReference>
<keyword evidence="1" id="KW-1133">Transmembrane helix</keyword>
<feature type="transmembrane region" description="Helical" evidence="1">
    <location>
        <begin position="9"/>
        <end position="28"/>
    </location>
</feature>
<feature type="transmembrane region" description="Helical" evidence="1">
    <location>
        <begin position="62"/>
        <end position="78"/>
    </location>
</feature>